<dbReference type="InterPro" id="IPR003439">
    <property type="entry name" value="ABC_transporter-like_ATP-bd"/>
</dbReference>
<dbReference type="KEGG" id="dvl:Dvul_2457"/>
<keyword evidence="1" id="KW-0547">Nucleotide-binding</keyword>
<feature type="region of interest" description="Disordered" evidence="3">
    <location>
        <begin position="234"/>
        <end position="264"/>
    </location>
</feature>
<dbReference type="GO" id="GO:0042626">
    <property type="term" value="F:ATPase-coupled transmembrane transporter activity"/>
    <property type="evidence" value="ECO:0007669"/>
    <property type="project" value="TreeGrafter"/>
</dbReference>
<evidence type="ECO:0000256" key="3">
    <source>
        <dbReference type="SAM" id="MobiDB-lite"/>
    </source>
</evidence>
<dbReference type="GO" id="GO:0016020">
    <property type="term" value="C:membrane"/>
    <property type="evidence" value="ECO:0007669"/>
    <property type="project" value="TreeGrafter"/>
</dbReference>
<dbReference type="InterPro" id="IPR003593">
    <property type="entry name" value="AAA+_ATPase"/>
</dbReference>
<gene>
    <name evidence="5" type="ordered locus">Dvul_2457</name>
</gene>
<sequence length="264" mass="28025">MTPQPLLEFDDVSFSYPGGTGLSGITLAVHRGDFVLVGGPSGGGKSTLLRLAVRFEVPASGVIRYDGIPVEGLAPQVLRSRMGLVQQTPTVAEGTVRDNLLLPFSFAVHAKRPRPVDEDIVTWLHRFRLEGVTPDTEASTLSVGQRQRLCCIRTLLTGPEMLLMDEPTSALDAESREVVEDIAEACNAAGVTILMVNHTDYRPRCRNARRIEVQGGRLTGEEAIVGCRPCAVSQSPGTSAPSGAPTPIVSSASADGNGGVEVRP</sequence>
<proteinExistence type="predicted"/>
<evidence type="ECO:0000256" key="1">
    <source>
        <dbReference type="ARBA" id="ARBA00022741"/>
    </source>
</evidence>
<dbReference type="CDD" id="cd03228">
    <property type="entry name" value="ABCC_MRP_Like"/>
    <property type="match status" value="1"/>
</dbReference>
<reference evidence="6" key="1">
    <citation type="journal article" date="2009" name="Environ. Microbiol.">
        <title>Contribution of mobile genetic elements to Desulfovibrio vulgaris genome plasticity.</title>
        <authorList>
            <person name="Walker C.B."/>
            <person name="Stolyar S."/>
            <person name="Chivian D."/>
            <person name="Pinel N."/>
            <person name="Gabster J.A."/>
            <person name="Dehal P.S."/>
            <person name="He Z."/>
            <person name="Yang Z.K."/>
            <person name="Yen H.C."/>
            <person name="Zhou J."/>
            <person name="Wall J.D."/>
            <person name="Hazen T.C."/>
            <person name="Arkin A.P."/>
            <person name="Stahl D.A."/>
        </authorList>
    </citation>
    <scope>NUCLEOTIDE SEQUENCE [LARGE SCALE GENOMIC DNA]</scope>
    <source>
        <strain evidence="6">DP4</strain>
    </source>
</reference>
<evidence type="ECO:0000259" key="4">
    <source>
        <dbReference type="PROSITE" id="PS50893"/>
    </source>
</evidence>
<dbReference type="InterPro" id="IPR039421">
    <property type="entry name" value="Type_1_exporter"/>
</dbReference>
<dbReference type="Proteomes" id="UP000009173">
    <property type="component" value="Chromosome"/>
</dbReference>
<protein>
    <submittedName>
        <fullName evidence="5">ABC transporter related protein</fullName>
    </submittedName>
</protein>
<dbReference type="EMBL" id="CP000527">
    <property type="protein sequence ID" value="ABM29473.1"/>
    <property type="molecule type" value="Genomic_DNA"/>
</dbReference>
<dbReference type="SUPFAM" id="SSF52540">
    <property type="entry name" value="P-loop containing nucleoside triphosphate hydrolases"/>
    <property type="match status" value="1"/>
</dbReference>
<dbReference type="GO" id="GO:0005524">
    <property type="term" value="F:ATP binding"/>
    <property type="evidence" value="ECO:0007669"/>
    <property type="project" value="UniProtKB-KW"/>
</dbReference>
<dbReference type="PANTHER" id="PTHR24221:SF503">
    <property type="entry name" value="MITOCHONDRIAL POTASSIUM CHANNEL ATP-BINDING SUBUNIT"/>
    <property type="match status" value="1"/>
</dbReference>
<organism evidence="5 6">
    <name type="scientific">Nitratidesulfovibrio vulgaris (strain DP4)</name>
    <name type="common">Desulfovibrio vulgaris</name>
    <dbReference type="NCBI Taxonomy" id="391774"/>
    <lineage>
        <taxon>Bacteria</taxon>
        <taxon>Pseudomonadati</taxon>
        <taxon>Thermodesulfobacteriota</taxon>
        <taxon>Desulfovibrionia</taxon>
        <taxon>Desulfovibrionales</taxon>
        <taxon>Desulfovibrionaceae</taxon>
        <taxon>Nitratidesulfovibrio</taxon>
    </lineage>
</organism>
<evidence type="ECO:0000313" key="5">
    <source>
        <dbReference type="EMBL" id="ABM29473.1"/>
    </source>
</evidence>
<keyword evidence="2" id="KW-0067">ATP-binding</keyword>
<dbReference type="SMART" id="SM00382">
    <property type="entry name" value="AAA"/>
    <property type="match status" value="1"/>
</dbReference>
<dbReference type="InterPro" id="IPR027417">
    <property type="entry name" value="P-loop_NTPase"/>
</dbReference>
<dbReference type="Pfam" id="PF00005">
    <property type="entry name" value="ABC_tran"/>
    <property type="match status" value="1"/>
</dbReference>
<evidence type="ECO:0000256" key="2">
    <source>
        <dbReference type="ARBA" id="ARBA00022840"/>
    </source>
</evidence>
<accession>A0A0H3AAZ3</accession>
<dbReference type="PANTHER" id="PTHR24221">
    <property type="entry name" value="ATP-BINDING CASSETTE SUB-FAMILY B"/>
    <property type="match status" value="1"/>
</dbReference>
<dbReference type="GO" id="GO:0016887">
    <property type="term" value="F:ATP hydrolysis activity"/>
    <property type="evidence" value="ECO:0007669"/>
    <property type="project" value="InterPro"/>
</dbReference>
<dbReference type="PROSITE" id="PS50893">
    <property type="entry name" value="ABC_TRANSPORTER_2"/>
    <property type="match status" value="1"/>
</dbReference>
<dbReference type="Gene3D" id="3.40.50.300">
    <property type="entry name" value="P-loop containing nucleotide triphosphate hydrolases"/>
    <property type="match status" value="1"/>
</dbReference>
<feature type="domain" description="ABC transporter" evidence="4">
    <location>
        <begin position="7"/>
        <end position="240"/>
    </location>
</feature>
<name>A0A0H3AAZ3_NITV4</name>
<evidence type="ECO:0000313" key="6">
    <source>
        <dbReference type="Proteomes" id="UP000009173"/>
    </source>
</evidence>
<dbReference type="RefSeq" id="WP_011792861.1">
    <property type="nucleotide sequence ID" value="NC_008751.1"/>
</dbReference>
<dbReference type="AlphaFoldDB" id="A0A0H3AAZ3"/>
<dbReference type="HOGENOM" id="CLU_000604_1_22_7"/>